<feature type="domain" description="O-methyltransferase C-terminal" evidence="4">
    <location>
        <begin position="238"/>
        <end position="394"/>
    </location>
</feature>
<dbReference type="EMBL" id="JAEVFJ010000010">
    <property type="protein sequence ID" value="KAH8102067.1"/>
    <property type="molecule type" value="Genomic_DNA"/>
</dbReference>
<dbReference type="PROSITE" id="PS51683">
    <property type="entry name" value="SAM_OMT_II"/>
    <property type="match status" value="1"/>
</dbReference>
<evidence type="ECO:0000313" key="6">
    <source>
        <dbReference type="Proteomes" id="UP000813824"/>
    </source>
</evidence>
<keyword evidence="3" id="KW-0949">S-adenosyl-L-methionine</keyword>
<dbReference type="Gene3D" id="3.40.50.150">
    <property type="entry name" value="Vaccinia Virus protein VP39"/>
    <property type="match status" value="1"/>
</dbReference>
<keyword evidence="2" id="KW-0808">Transferase</keyword>
<dbReference type="InterPro" id="IPR001077">
    <property type="entry name" value="COMT_C"/>
</dbReference>
<dbReference type="InterPro" id="IPR036390">
    <property type="entry name" value="WH_DNA-bd_sf"/>
</dbReference>
<dbReference type="PANTHER" id="PTHR43712:SF2">
    <property type="entry name" value="O-METHYLTRANSFERASE CICE"/>
    <property type="match status" value="1"/>
</dbReference>
<name>A0A8K0UR32_9AGAR</name>
<dbReference type="Pfam" id="PF00891">
    <property type="entry name" value="Methyltransf_2"/>
    <property type="match status" value="1"/>
</dbReference>
<dbReference type="InterPro" id="IPR036388">
    <property type="entry name" value="WH-like_DNA-bd_sf"/>
</dbReference>
<keyword evidence="1 5" id="KW-0489">Methyltransferase</keyword>
<organism evidence="5 6">
    <name type="scientific">Cristinia sonorae</name>
    <dbReference type="NCBI Taxonomy" id="1940300"/>
    <lineage>
        <taxon>Eukaryota</taxon>
        <taxon>Fungi</taxon>
        <taxon>Dikarya</taxon>
        <taxon>Basidiomycota</taxon>
        <taxon>Agaricomycotina</taxon>
        <taxon>Agaricomycetes</taxon>
        <taxon>Agaricomycetidae</taxon>
        <taxon>Agaricales</taxon>
        <taxon>Pleurotineae</taxon>
        <taxon>Stephanosporaceae</taxon>
        <taxon>Cristinia</taxon>
    </lineage>
</organism>
<protein>
    <submittedName>
        <fullName evidence="5">S-adenosyl-L-methionine-dependent methyltransferase</fullName>
    </submittedName>
</protein>
<sequence>MASDLKALRDLIVNSIDQIIQVCEATGKDFPKLSEPVQFSEFTPDGIRNHPKVSDNIAIAVAAAFQLVQTLQSPPVTLTTSAFRHALPISLGIVERGNVAEILREAGPQGLHVKEIAAKNNIDPKKLARILRFLATNHWFTEVAPDVFANNLLSSLLDTGKEITPNFRENKHKDSPGLAAIAGYGADEVIRAMVEWPDVLFDPKTGFSEELNETGIQKALNINVDQWAYYDTPEGQYRSHRFNAAMSGASKLHPPLAVLLGFDWATVPKNGLVVDVGGSGGHVSLEIAKAFPELNFAIEDRPVVIESAKKNWAEDLPSHVEAKKVHFIGCDFFEPQPKLPAVPDVFLLRTIIHDWSDKFAIKILKNLRAAAGPNTKLLLIDSIVNYACESESEATILGKAAEPKVPAPLLPNLGGANLLAYSVDVVLGACLNSGERTIDGYKNVIEASGWKLVEFRKNPASKIWWPAMICVPA</sequence>
<dbReference type="SUPFAM" id="SSF53335">
    <property type="entry name" value="S-adenosyl-L-methionine-dependent methyltransferases"/>
    <property type="match status" value="1"/>
</dbReference>
<evidence type="ECO:0000256" key="2">
    <source>
        <dbReference type="ARBA" id="ARBA00022679"/>
    </source>
</evidence>
<dbReference type="GO" id="GO:0032259">
    <property type="term" value="P:methylation"/>
    <property type="evidence" value="ECO:0007669"/>
    <property type="project" value="UniProtKB-KW"/>
</dbReference>
<dbReference type="GO" id="GO:0008171">
    <property type="term" value="F:O-methyltransferase activity"/>
    <property type="evidence" value="ECO:0007669"/>
    <property type="project" value="InterPro"/>
</dbReference>
<dbReference type="Proteomes" id="UP000813824">
    <property type="component" value="Unassembled WGS sequence"/>
</dbReference>
<gene>
    <name evidence="5" type="ORF">BXZ70DRAFT_50781</name>
</gene>
<evidence type="ECO:0000256" key="1">
    <source>
        <dbReference type="ARBA" id="ARBA00022603"/>
    </source>
</evidence>
<dbReference type="SUPFAM" id="SSF46785">
    <property type="entry name" value="Winged helix' DNA-binding domain"/>
    <property type="match status" value="1"/>
</dbReference>
<dbReference type="InterPro" id="IPR016461">
    <property type="entry name" value="COMT-like"/>
</dbReference>
<dbReference type="InterPro" id="IPR029063">
    <property type="entry name" value="SAM-dependent_MTases_sf"/>
</dbReference>
<proteinExistence type="predicted"/>
<dbReference type="AlphaFoldDB" id="A0A8K0UR32"/>
<comment type="caution">
    <text evidence="5">The sequence shown here is derived from an EMBL/GenBank/DDBJ whole genome shotgun (WGS) entry which is preliminary data.</text>
</comment>
<reference evidence="5" key="1">
    <citation type="journal article" date="2021" name="New Phytol.">
        <title>Evolutionary innovations through gain and loss of genes in the ectomycorrhizal Boletales.</title>
        <authorList>
            <person name="Wu G."/>
            <person name="Miyauchi S."/>
            <person name="Morin E."/>
            <person name="Kuo A."/>
            <person name="Drula E."/>
            <person name="Varga T."/>
            <person name="Kohler A."/>
            <person name="Feng B."/>
            <person name="Cao Y."/>
            <person name="Lipzen A."/>
            <person name="Daum C."/>
            <person name="Hundley H."/>
            <person name="Pangilinan J."/>
            <person name="Johnson J."/>
            <person name="Barry K."/>
            <person name="LaButti K."/>
            <person name="Ng V."/>
            <person name="Ahrendt S."/>
            <person name="Min B."/>
            <person name="Choi I.G."/>
            <person name="Park H."/>
            <person name="Plett J.M."/>
            <person name="Magnuson J."/>
            <person name="Spatafora J.W."/>
            <person name="Nagy L.G."/>
            <person name="Henrissat B."/>
            <person name="Grigoriev I.V."/>
            <person name="Yang Z.L."/>
            <person name="Xu J."/>
            <person name="Martin F.M."/>
        </authorList>
    </citation>
    <scope>NUCLEOTIDE SEQUENCE</scope>
    <source>
        <strain evidence="5">KKN 215</strain>
    </source>
</reference>
<keyword evidence="6" id="KW-1185">Reference proteome</keyword>
<evidence type="ECO:0000256" key="3">
    <source>
        <dbReference type="ARBA" id="ARBA00022691"/>
    </source>
</evidence>
<dbReference type="PANTHER" id="PTHR43712">
    <property type="entry name" value="PUTATIVE (AFU_ORTHOLOGUE AFUA_4G14580)-RELATED"/>
    <property type="match status" value="1"/>
</dbReference>
<evidence type="ECO:0000313" key="5">
    <source>
        <dbReference type="EMBL" id="KAH8102067.1"/>
    </source>
</evidence>
<dbReference type="CDD" id="cd02440">
    <property type="entry name" value="AdoMet_MTases"/>
    <property type="match status" value="1"/>
</dbReference>
<dbReference type="Gene3D" id="1.10.10.10">
    <property type="entry name" value="Winged helix-like DNA-binding domain superfamily/Winged helix DNA-binding domain"/>
    <property type="match status" value="1"/>
</dbReference>
<accession>A0A8K0UR32</accession>
<evidence type="ECO:0000259" key="4">
    <source>
        <dbReference type="Pfam" id="PF00891"/>
    </source>
</evidence>
<dbReference type="OrthoDB" id="2410195at2759"/>